<dbReference type="CDD" id="cd11567">
    <property type="entry name" value="YciH_like"/>
    <property type="match status" value="1"/>
</dbReference>
<dbReference type="Proteomes" id="UP001152321">
    <property type="component" value="Unassembled WGS sequence"/>
</dbReference>
<comment type="caution">
    <text evidence="4">The sequence shown here is derived from an EMBL/GenBank/DDBJ whole genome shotgun (WGS) entry which is preliminary data.</text>
</comment>
<evidence type="ECO:0000313" key="4">
    <source>
        <dbReference type="EMBL" id="MDG0814734.1"/>
    </source>
</evidence>
<gene>
    <name evidence="4" type="ORF">NWE73_00050</name>
</gene>
<organism evidence="4 5">
    <name type="scientific">Bdellovibrio svalbardensis</name>
    <dbReference type="NCBI Taxonomy" id="2972972"/>
    <lineage>
        <taxon>Bacteria</taxon>
        <taxon>Pseudomonadati</taxon>
        <taxon>Bdellovibrionota</taxon>
        <taxon>Bdellovibrionia</taxon>
        <taxon>Bdellovibrionales</taxon>
        <taxon>Pseudobdellovibrionaceae</taxon>
        <taxon>Bdellovibrio</taxon>
    </lineage>
</organism>
<keyword evidence="1" id="KW-0810">Translation regulation</keyword>
<dbReference type="SUPFAM" id="SSF55159">
    <property type="entry name" value="eIF1-like"/>
    <property type="match status" value="1"/>
</dbReference>
<protein>
    <submittedName>
        <fullName evidence="4">Translation initiation factor</fullName>
    </submittedName>
</protein>
<proteinExistence type="predicted"/>
<dbReference type="EMBL" id="JANRMI010000001">
    <property type="protein sequence ID" value="MDG0814734.1"/>
    <property type="molecule type" value="Genomic_DNA"/>
</dbReference>
<dbReference type="InterPro" id="IPR001950">
    <property type="entry name" value="SUI1"/>
</dbReference>
<dbReference type="RefSeq" id="WP_277576220.1">
    <property type="nucleotide sequence ID" value="NZ_JANRMI010000001.1"/>
</dbReference>
<dbReference type="PIRSF" id="PIRSF037511">
    <property type="entry name" value="Transl_init_SUI1_pro"/>
    <property type="match status" value="1"/>
</dbReference>
<evidence type="ECO:0000259" key="3">
    <source>
        <dbReference type="PROSITE" id="PS50296"/>
    </source>
</evidence>
<keyword evidence="5" id="KW-1185">Reference proteome</keyword>
<dbReference type="InterPro" id="IPR036877">
    <property type="entry name" value="SUI1_dom_sf"/>
</dbReference>
<evidence type="ECO:0000256" key="1">
    <source>
        <dbReference type="ARBA" id="ARBA00022845"/>
    </source>
</evidence>
<sequence>MKNTRLVYSTDPKDNVVCANCKELKAECRCRPEDSAEGAKFTVIFRLEKNGRGGKTVTVMDGFPRNENYLKDLSKELKAKCGVGGSHSLGEKHGTIEIQGDKREQLKKIFDAKGLRYKGM</sequence>
<dbReference type="Gene3D" id="3.30.780.10">
    <property type="entry name" value="SUI1-like domain"/>
    <property type="match status" value="1"/>
</dbReference>
<evidence type="ECO:0000256" key="2">
    <source>
        <dbReference type="ARBA" id="ARBA00022917"/>
    </source>
</evidence>
<dbReference type="PROSITE" id="PS50296">
    <property type="entry name" value="SUI1"/>
    <property type="match status" value="1"/>
</dbReference>
<name>A0ABT6DDY1_9BACT</name>
<dbReference type="Pfam" id="PF01253">
    <property type="entry name" value="SUI1"/>
    <property type="match status" value="1"/>
</dbReference>
<accession>A0ABT6DDY1</accession>
<feature type="domain" description="SUI1" evidence="3">
    <location>
        <begin position="44"/>
        <end position="114"/>
    </location>
</feature>
<evidence type="ECO:0000313" key="5">
    <source>
        <dbReference type="Proteomes" id="UP001152321"/>
    </source>
</evidence>
<reference evidence="4" key="1">
    <citation type="submission" date="2022-08" db="EMBL/GenBank/DDBJ databases">
        <title>Novel Bdellovibrio Species Isolated from Svalbard: Designation Bdellovibrio svalbardensis.</title>
        <authorList>
            <person name="Mitchell R.J."/>
            <person name="Choi S.Y."/>
        </authorList>
    </citation>
    <scope>NUCLEOTIDE SEQUENCE</scope>
    <source>
        <strain evidence="4">PAP01</strain>
    </source>
</reference>
<dbReference type="GO" id="GO:0003743">
    <property type="term" value="F:translation initiation factor activity"/>
    <property type="evidence" value="ECO:0007669"/>
    <property type="project" value="UniProtKB-KW"/>
</dbReference>
<keyword evidence="4" id="KW-0396">Initiation factor</keyword>
<dbReference type="InterPro" id="IPR005872">
    <property type="entry name" value="SUI1_arc_bac"/>
</dbReference>
<keyword evidence="2" id="KW-0648">Protein biosynthesis</keyword>